<gene>
    <name evidence="2" type="ORF">ACFQ3Q_10280</name>
</gene>
<dbReference type="PANTHER" id="PTHR34009:SF2">
    <property type="entry name" value="PROTEIN STAR"/>
    <property type="match status" value="1"/>
</dbReference>
<keyword evidence="2" id="KW-0808">Transferase</keyword>
<dbReference type="InterPro" id="IPR053202">
    <property type="entry name" value="EGF_Rcpt_Signaling_Reg"/>
</dbReference>
<dbReference type="InterPro" id="IPR006342">
    <property type="entry name" value="FkbM_mtfrase"/>
</dbReference>
<dbReference type="SUPFAM" id="SSF53335">
    <property type="entry name" value="S-adenosyl-L-methionine-dependent methyltransferases"/>
    <property type="match status" value="1"/>
</dbReference>
<dbReference type="Gene3D" id="3.40.50.150">
    <property type="entry name" value="Vaccinia Virus protein VP39"/>
    <property type="match status" value="1"/>
</dbReference>
<accession>A0ABW3NSK3</accession>
<sequence length="261" mass="30854">MKKILRKNIDKAFSLIGYKIINDIELQKLLIDQEYANELKFILSFEPKNLNKYFEVRTLSKSQLRQDLFVLNELDFKNNGYFVEFGGCNGILHSNTYLLEKEFNWKGIIAEPGKIWHSELKSNRNAFIEKKCIWSETNQEVEFNEPEIASLSTIQGFGENDNHTELRKIGKKYSVKTISLNDLLRKYNAPNIIDYLSIDTEGSELEILKNFEFEEYKFKIITVEHNYTGIRDSIYELLTKKGYKRVKEDYSEFDDWYVLQS</sequence>
<dbReference type="Proteomes" id="UP001597131">
    <property type="component" value="Unassembled WGS sequence"/>
</dbReference>
<evidence type="ECO:0000313" key="3">
    <source>
        <dbReference type="Proteomes" id="UP001597131"/>
    </source>
</evidence>
<dbReference type="NCBIfam" id="TIGR01444">
    <property type="entry name" value="fkbM_fam"/>
    <property type="match status" value="1"/>
</dbReference>
<name>A0ABW3NSK3_9FLAO</name>
<evidence type="ECO:0000259" key="1">
    <source>
        <dbReference type="Pfam" id="PF05050"/>
    </source>
</evidence>
<dbReference type="RefSeq" id="WP_380745408.1">
    <property type="nucleotide sequence ID" value="NZ_JBHTLI010000001.1"/>
</dbReference>
<dbReference type="PANTHER" id="PTHR34009">
    <property type="entry name" value="PROTEIN STAR"/>
    <property type="match status" value="1"/>
</dbReference>
<dbReference type="InterPro" id="IPR029063">
    <property type="entry name" value="SAM-dependent_MTases_sf"/>
</dbReference>
<dbReference type="GO" id="GO:0032259">
    <property type="term" value="P:methylation"/>
    <property type="evidence" value="ECO:0007669"/>
    <property type="project" value="UniProtKB-KW"/>
</dbReference>
<keyword evidence="3" id="KW-1185">Reference proteome</keyword>
<dbReference type="Pfam" id="PF05050">
    <property type="entry name" value="Methyltransf_21"/>
    <property type="match status" value="1"/>
</dbReference>
<dbReference type="EMBL" id="JBHTLI010000001">
    <property type="protein sequence ID" value="MFD1096135.1"/>
    <property type="molecule type" value="Genomic_DNA"/>
</dbReference>
<comment type="caution">
    <text evidence="2">The sequence shown here is derived from an EMBL/GenBank/DDBJ whole genome shotgun (WGS) entry which is preliminary data.</text>
</comment>
<proteinExistence type="predicted"/>
<feature type="domain" description="Methyltransferase FkbM" evidence="1">
    <location>
        <begin position="86"/>
        <end position="244"/>
    </location>
</feature>
<dbReference type="GO" id="GO:0008168">
    <property type="term" value="F:methyltransferase activity"/>
    <property type="evidence" value="ECO:0007669"/>
    <property type="project" value="UniProtKB-KW"/>
</dbReference>
<protein>
    <submittedName>
        <fullName evidence="2">FkbM family methyltransferase</fullName>
    </submittedName>
</protein>
<evidence type="ECO:0000313" key="2">
    <source>
        <dbReference type="EMBL" id="MFD1096135.1"/>
    </source>
</evidence>
<organism evidence="2 3">
    <name type="scientific">Salegentibacter chungangensis</name>
    <dbReference type="NCBI Taxonomy" id="1335724"/>
    <lineage>
        <taxon>Bacteria</taxon>
        <taxon>Pseudomonadati</taxon>
        <taxon>Bacteroidota</taxon>
        <taxon>Flavobacteriia</taxon>
        <taxon>Flavobacteriales</taxon>
        <taxon>Flavobacteriaceae</taxon>
        <taxon>Salegentibacter</taxon>
    </lineage>
</organism>
<reference evidence="3" key="1">
    <citation type="journal article" date="2019" name="Int. J. Syst. Evol. Microbiol.">
        <title>The Global Catalogue of Microorganisms (GCM) 10K type strain sequencing project: providing services to taxonomists for standard genome sequencing and annotation.</title>
        <authorList>
            <consortium name="The Broad Institute Genomics Platform"/>
            <consortium name="The Broad Institute Genome Sequencing Center for Infectious Disease"/>
            <person name="Wu L."/>
            <person name="Ma J."/>
        </authorList>
    </citation>
    <scope>NUCLEOTIDE SEQUENCE [LARGE SCALE GENOMIC DNA]</scope>
    <source>
        <strain evidence="3">CCUG 64793</strain>
    </source>
</reference>
<keyword evidence="2" id="KW-0489">Methyltransferase</keyword>